<dbReference type="RefSeq" id="WP_087916665.1">
    <property type="nucleotide sequence ID" value="NZ_CP021780.1"/>
</dbReference>
<dbReference type="KEGG" id="pdh:B9T62_18845"/>
<gene>
    <name evidence="1" type="ORF">B9T62_18845</name>
</gene>
<evidence type="ECO:0000313" key="2">
    <source>
        <dbReference type="Proteomes" id="UP000249890"/>
    </source>
</evidence>
<sequence>MDKAEKEMSREYWSKRIYDEILAENNTHETFGFDYKKIDIGNDKMVIDVQLSITFNEENRKDNIKNTLQKIQKTLEILLRTDKDNHCDNLK</sequence>
<reference evidence="1 2" key="1">
    <citation type="submission" date="2017-06" db="EMBL/GenBank/DDBJ databases">
        <title>Complete genome sequence of Paenibacillus donghaensis KCTC 13049T isolated from East Sea sediment, South Korea.</title>
        <authorList>
            <person name="Jung B.K."/>
            <person name="Hong S.-J."/>
            <person name="Shin J.-H."/>
        </authorList>
    </citation>
    <scope>NUCLEOTIDE SEQUENCE [LARGE SCALE GENOMIC DNA]</scope>
    <source>
        <strain evidence="1 2">KCTC 13049</strain>
    </source>
</reference>
<name>A0A2Z2KAX7_9BACL</name>
<dbReference type="AlphaFoldDB" id="A0A2Z2KAX7"/>
<proteinExistence type="predicted"/>
<evidence type="ECO:0000313" key="1">
    <source>
        <dbReference type="EMBL" id="ASA22667.1"/>
    </source>
</evidence>
<dbReference type="Proteomes" id="UP000249890">
    <property type="component" value="Chromosome"/>
</dbReference>
<accession>A0A2Z2KAX7</accession>
<keyword evidence="2" id="KW-1185">Reference proteome</keyword>
<organism evidence="1 2">
    <name type="scientific">Paenibacillus donghaensis</name>
    <dbReference type="NCBI Taxonomy" id="414771"/>
    <lineage>
        <taxon>Bacteria</taxon>
        <taxon>Bacillati</taxon>
        <taxon>Bacillota</taxon>
        <taxon>Bacilli</taxon>
        <taxon>Bacillales</taxon>
        <taxon>Paenibacillaceae</taxon>
        <taxon>Paenibacillus</taxon>
    </lineage>
</organism>
<dbReference type="OrthoDB" id="9982436at2"/>
<dbReference type="EMBL" id="CP021780">
    <property type="protein sequence ID" value="ASA22667.1"/>
    <property type="molecule type" value="Genomic_DNA"/>
</dbReference>
<protein>
    <submittedName>
        <fullName evidence="1">Uncharacterized protein</fullName>
    </submittedName>
</protein>